<dbReference type="GeneID" id="25322817"/>
<reference evidence="1 2" key="1">
    <citation type="submission" date="2015-01" db="EMBL/GenBank/DDBJ databases">
        <title>The Genome Sequence of Exophiala xenobiotica CBS118157.</title>
        <authorList>
            <consortium name="The Broad Institute Genomics Platform"/>
            <person name="Cuomo C."/>
            <person name="de Hoog S."/>
            <person name="Gorbushina A."/>
            <person name="Stielow B."/>
            <person name="Teixiera M."/>
            <person name="Abouelleil A."/>
            <person name="Chapman S.B."/>
            <person name="Priest M."/>
            <person name="Young S.K."/>
            <person name="Wortman J."/>
            <person name="Nusbaum C."/>
            <person name="Birren B."/>
        </authorList>
    </citation>
    <scope>NUCLEOTIDE SEQUENCE [LARGE SCALE GENOMIC DNA]</scope>
    <source>
        <strain evidence="1 2">CBS 118157</strain>
    </source>
</reference>
<dbReference type="AlphaFoldDB" id="A0A0D2F184"/>
<dbReference type="InterPro" id="IPR053037">
    <property type="entry name" value="Pericyclase_pydY-like"/>
</dbReference>
<dbReference type="RefSeq" id="XP_013321294.1">
    <property type="nucleotide sequence ID" value="XM_013465840.1"/>
</dbReference>
<evidence type="ECO:0000313" key="1">
    <source>
        <dbReference type="EMBL" id="KIW60710.1"/>
    </source>
</evidence>
<protein>
    <submittedName>
        <fullName evidence="1">Uncharacterized protein</fullName>
    </submittedName>
</protein>
<organism evidence="1 2">
    <name type="scientific">Exophiala xenobiotica</name>
    <dbReference type="NCBI Taxonomy" id="348802"/>
    <lineage>
        <taxon>Eukaryota</taxon>
        <taxon>Fungi</taxon>
        <taxon>Dikarya</taxon>
        <taxon>Ascomycota</taxon>
        <taxon>Pezizomycotina</taxon>
        <taxon>Eurotiomycetes</taxon>
        <taxon>Chaetothyriomycetidae</taxon>
        <taxon>Chaetothyriales</taxon>
        <taxon>Herpotrichiellaceae</taxon>
        <taxon>Exophiala</taxon>
    </lineage>
</organism>
<proteinExistence type="predicted"/>
<sequence>MMASPDEIKIGNLTGTFKVNKGLSDDILPLLELQGINWLIRKMMAAGAPTLVIKEMIDVEGKAQLDIELSGPAGIKGQDQRVLDWQPLKKSNGPFGLVENRGRYYSGKVETLSALSDADIAFLDAEILADGSPSSWLGEDQHLHTAMVSQEGGWTAEQTWGFEIIDGKRYHTRRSIVTKDGGCKLGRLVYDYMG</sequence>
<dbReference type="OrthoDB" id="425354at2759"/>
<dbReference type="PANTHER" id="PTHR38115">
    <property type="entry name" value="LIPOCALIN-LIKE DOMAIN-CONTAINING PROTEIN"/>
    <property type="match status" value="1"/>
</dbReference>
<accession>A0A0D2F184</accession>
<gene>
    <name evidence="1" type="ORF">PV05_00909</name>
</gene>
<keyword evidence="2" id="KW-1185">Reference proteome</keyword>
<dbReference type="HOGENOM" id="CLU_088979_2_0_1"/>
<dbReference type="PANTHER" id="PTHR38115:SF1">
    <property type="entry name" value="LIPOCALIN-LIKE DOMAIN-CONTAINING PROTEIN"/>
    <property type="match status" value="1"/>
</dbReference>
<name>A0A0D2F184_9EURO</name>
<evidence type="ECO:0000313" key="2">
    <source>
        <dbReference type="Proteomes" id="UP000054342"/>
    </source>
</evidence>
<dbReference type="EMBL" id="KN847317">
    <property type="protein sequence ID" value="KIW60710.1"/>
    <property type="molecule type" value="Genomic_DNA"/>
</dbReference>
<dbReference type="Proteomes" id="UP000054342">
    <property type="component" value="Unassembled WGS sequence"/>
</dbReference>